<reference evidence="6" key="1">
    <citation type="journal article" date="2021" name="PeerJ">
        <title>Extensive microbial diversity within the chicken gut microbiome revealed by metagenomics and culture.</title>
        <authorList>
            <person name="Gilroy R."/>
            <person name="Ravi A."/>
            <person name="Getino M."/>
            <person name="Pursley I."/>
            <person name="Horton D.L."/>
            <person name="Alikhan N.F."/>
            <person name="Baker D."/>
            <person name="Gharbi K."/>
            <person name="Hall N."/>
            <person name="Watson M."/>
            <person name="Adriaenssens E.M."/>
            <person name="Foster-Nyarko E."/>
            <person name="Jarju S."/>
            <person name="Secka A."/>
            <person name="Antonio M."/>
            <person name="Oren A."/>
            <person name="Chaudhuri R.R."/>
            <person name="La Ragione R."/>
            <person name="Hildebrand F."/>
            <person name="Pallen M.J."/>
        </authorList>
    </citation>
    <scope>NUCLEOTIDE SEQUENCE</scope>
    <source>
        <strain evidence="6">ChiHjej13B12-14962</strain>
    </source>
</reference>
<dbReference type="GO" id="GO:0003700">
    <property type="term" value="F:DNA-binding transcription factor activity"/>
    <property type="evidence" value="ECO:0007669"/>
    <property type="project" value="InterPro"/>
</dbReference>
<dbReference type="RefSeq" id="WP_303903548.1">
    <property type="nucleotide sequence ID" value="NZ_DYXC01000059.1"/>
</dbReference>
<name>A0A921FMA3_9MICC</name>
<evidence type="ECO:0000256" key="2">
    <source>
        <dbReference type="ARBA" id="ARBA00023015"/>
    </source>
</evidence>
<dbReference type="Pfam" id="PF03466">
    <property type="entry name" value="LysR_substrate"/>
    <property type="match status" value="1"/>
</dbReference>
<evidence type="ECO:0000256" key="3">
    <source>
        <dbReference type="ARBA" id="ARBA00023125"/>
    </source>
</evidence>
<evidence type="ECO:0000313" key="6">
    <source>
        <dbReference type="EMBL" id="HJF14056.1"/>
    </source>
</evidence>
<keyword evidence="3" id="KW-0238">DNA-binding</keyword>
<evidence type="ECO:0000256" key="1">
    <source>
        <dbReference type="ARBA" id="ARBA00009437"/>
    </source>
</evidence>
<dbReference type="PANTHER" id="PTHR30346:SF28">
    <property type="entry name" value="HTH-TYPE TRANSCRIPTIONAL REGULATOR CYNR"/>
    <property type="match status" value="1"/>
</dbReference>
<evidence type="ECO:0000313" key="7">
    <source>
        <dbReference type="Proteomes" id="UP000703315"/>
    </source>
</evidence>
<dbReference type="PANTHER" id="PTHR30346">
    <property type="entry name" value="TRANSCRIPTIONAL DUAL REGULATOR HCAR-RELATED"/>
    <property type="match status" value="1"/>
</dbReference>
<dbReference type="PRINTS" id="PR00039">
    <property type="entry name" value="HTHLYSR"/>
</dbReference>
<dbReference type="SUPFAM" id="SSF46785">
    <property type="entry name" value="Winged helix' DNA-binding domain"/>
    <property type="match status" value="1"/>
</dbReference>
<dbReference type="GO" id="GO:0003677">
    <property type="term" value="F:DNA binding"/>
    <property type="evidence" value="ECO:0007669"/>
    <property type="project" value="UniProtKB-KW"/>
</dbReference>
<keyword evidence="2" id="KW-0805">Transcription regulation</keyword>
<keyword evidence="4" id="KW-0804">Transcription</keyword>
<proteinExistence type="inferred from homology"/>
<evidence type="ECO:0000256" key="4">
    <source>
        <dbReference type="ARBA" id="ARBA00023163"/>
    </source>
</evidence>
<dbReference type="EMBL" id="DYXC01000059">
    <property type="protein sequence ID" value="HJF14056.1"/>
    <property type="molecule type" value="Genomic_DNA"/>
</dbReference>
<dbReference type="GO" id="GO:0032993">
    <property type="term" value="C:protein-DNA complex"/>
    <property type="evidence" value="ECO:0007669"/>
    <property type="project" value="TreeGrafter"/>
</dbReference>
<dbReference type="InterPro" id="IPR000847">
    <property type="entry name" value="LysR_HTH_N"/>
</dbReference>
<accession>A0A921FMA3</accession>
<feature type="domain" description="HTH lysR-type" evidence="5">
    <location>
        <begin position="2"/>
        <end position="59"/>
    </location>
</feature>
<dbReference type="SUPFAM" id="SSF53850">
    <property type="entry name" value="Periplasmic binding protein-like II"/>
    <property type="match status" value="1"/>
</dbReference>
<dbReference type="Proteomes" id="UP000703315">
    <property type="component" value="Unassembled WGS sequence"/>
</dbReference>
<evidence type="ECO:0000259" key="5">
    <source>
        <dbReference type="PROSITE" id="PS50931"/>
    </source>
</evidence>
<dbReference type="CDD" id="cd08414">
    <property type="entry name" value="PBP2_LTTR_aromatics_like"/>
    <property type="match status" value="1"/>
</dbReference>
<dbReference type="InterPro" id="IPR036388">
    <property type="entry name" value="WH-like_DNA-bd_sf"/>
</dbReference>
<sequence length="303" mass="33235">MVELRHLRYFLAVAEEKHFGRAADRLHMAQPPLSSQIKQLEAELDTLLLERTTRKVELTEAGALLMERARQILAEVEATKHDVAEVGRGAAGILRVGFAGTATYRLMPEIVRVARERMPLVRLQVAGEKLTPEMEEALLENRLDVAILRPPVQSSEISIDEIQQTRLVAVLPQQHHLAQDAGPVSIKAFAKDDIVGYPRSSSVSSVISEMARRAGFRPRIVQEATETSTLIALVSAGLGVSFVPGSQSFPLNSSIAVRPLEEEVTVGLGTAWKTGNDSPLLTSFIELAREATRNLENHSIRSA</sequence>
<comment type="similarity">
    <text evidence="1">Belongs to the LysR transcriptional regulatory family.</text>
</comment>
<dbReference type="InterPro" id="IPR005119">
    <property type="entry name" value="LysR_subst-bd"/>
</dbReference>
<gene>
    <name evidence="6" type="ORF">K8V32_04530</name>
</gene>
<dbReference type="Gene3D" id="3.40.190.10">
    <property type="entry name" value="Periplasmic binding protein-like II"/>
    <property type="match status" value="2"/>
</dbReference>
<dbReference type="FunFam" id="1.10.10.10:FF:000001">
    <property type="entry name" value="LysR family transcriptional regulator"/>
    <property type="match status" value="1"/>
</dbReference>
<dbReference type="Pfam" id="PF00126">
    <property type="entry name" value="HTH_1"/>
    <property type="match status" value="1"/>
</dbReference>
<dbReference type="Gene3D" id="1.10.10.10">
    <property type="entry name" value="Winged helix-like DNA-binding domain superfamily/Winged helix DNA-binding domain"/>
    <property type="match status" value="1"/>
</dbReference>
<dbReference type="InterPro" id="IPR036390">
    <property type="entry name" value="WH_DNA-bd_sf"/>
</dbReference>
<comment type="caution">
    <text evidence="6">The sequence shown here is derived from an EMBL/GenBank/DDBJ whole genome shotgun (WGS) entry which is preliminary data.</text>
</comment>
<dbReference type="PROSITE" id="PS50931">
    <property type="entry name" value="HTH_LYSR"/>
    <property type="match status" value="1"/>
</dbReference>
<organism evidence="6 7">
    <name type="scientific">Enteractinococcus helveticum</name>
    <dbReference type="NCBI Taxonomy" id="1837282"/>
    <lineage>
        <taxon>Bacteria</taxon>
        <taxon>Bacillati</taxon>
        <taxon>Actinomycetota</taxon>
        <taxon>Actinomycetes</taxon>
        <taxon>Micrococcales</taxon>
        <taxon>Micrococcaceae</taxon>
    </lineage>
</organism>
<dbReference type="AlphaFoldDB" id="A0A921FMA3"/>
<reference evidence="6" key="2">
    <citation type="submission" date="2021-09" db="EMBL/GenBank/DDBJ databases">
        <authorList>
            <person name="Gilroy R."/>
        </authorList>
    </citation>
    <scope>NUCLEOTIDE SEQUENCE</scope>
    <source>
        <strain evidence="6">ChiHjej13B12-14962</strain>
    </source>
</reference>
<protein>
    <submittedName>
        <fullName evidence="6">LysR family transcriptional regulator</fullName>
    </submittedName>
</protein>